<feature type="chain" id="PRO_5031478010" description="Transcriptional regulator" evidence="1">
    <location>
        <begin position="21"/>
        <end position="189"/>
    </location>
</feature>
<organism evidence="2 3">
    <name type="scientific">Pseudoduganella violacea</name>
    <dbReference type="NCBI Taxonomy" id="1715466"/>
    <lineage>
        <taxon>Bacteria</taxon>
        <taxon>Pseudomonadati</taxon>
        <taxon>Pseudomonadota</taxon>
        <taxon>Betaproteobacteria</taxon>
        <taxon>Burkholderiales</taxon>
        <taxon>Oxalobacteraceae</taxon>
        <taxon>Telluria group</taxon>
        <taxon>Pseudoduganella</taxon>
    </lineage>
</organism>
<comment type="caution">
    <text evidence="2">The sequence shown here is derived from an EMBL/GenBank/DDBJ whole genome shotgun (WGS) entry which is preliminary data.</text>
</comment>
<feature type="signal peptide" evidence="1">
    <location>
        <begin position="1"/>
        <end position="20"/>
    </location>
</feature>
<keyword evidence="1" id="KW-0732">Signal</keyword>
<proteinExistence type="predicted"/>
<keyword evidence="3" id="KW-1185">Reference proteome</keyword>
<evidence type="ECO:0000313" key="3">
    <source>
        <dbReference type="Proteomes" id="UP000541535"/>
    </source>
</evidence>
<dbReference type="Gene3D" id="2.60.120.260">
    <property type="entry name" value="Galactose-binding domain-like"/>
    <property type="match status" value="1"/>
</dbReference>
<dbReference type="AlphaFoldDB" id="A0A7W5BFN8"/>
<sequence>MKIVYVIAAALGASAITALAGNAVPLPAQWLLAGESPRQYVAGVDMDATVSGKGAKFLRHAKGNGQSWATVMQQIAPDHYLGKRVRFQAKVKTKDVSEWAGLWMRVDTPRRSKSPFYNSEDKPIKGTTGWQLRSVVLDVPQDANSISFGVIGGGKGQVWIDALALEIVGNDVPVDVQPNSDPLPTTPQL</sequence>
<evidence type="ECO:0008006" key="4">
    <source>
        <dbReference type="Google" id="ProtNLM"/>
    </source>
</evidence>
<evidence type="ECO:0000313" key="2">
    <source>
        <dbReference type="EMBL" id="MBB3122304.1"/>
    </source>
</evidence>
<dbReference type="Proteomes" id="UP000541535">
    <property type="component" value="Unassembled WGS sequence"/>
</dbReference>
<dbReference type="RefSeq" id="WP_183443968.1">
    <property type="nucleotide sequence ID" value="NZ_JACHXD010000027.1"/>
</dbReference>
<protein>
    <recommendedName>
        <fullName evidence="4">Transcriptional regulator</fullName>
    </recommendedName>
</protein>
<name>A0A7W5BFN8_9BURK</name>
<reference evidence="2 3" key="1">
    <citation type="submission" date="2020-08" db="EMBL/GenBank/DDBJ databases">
        <title>Genomic Encyclopedia of Type Strains, Phase III (KMG-III): the genomes of soil and plant-associated and newly described type strains.</title>
        <authorList>
            <person name="Whitman W."/>
        </authorList>
    </citation>
    <scope>NUCLEOTIDE SEQUENCE [LARGE SCALE GENOMIC DNA]</scope>
    <source>
        <strain evidence="2 3">CECT 8897</strain>
    </source>
</reference>
<dbReference type="EMBL" id="JACHXD010000027">
    <property type="protein sequence ID" value="MBB3122304.1"/>
    <property type="molecule type" value="Genomic_DNA"/>
</dbReference>
<gene>
    <name evidence="2" type="ORF">FHS03_005401</name>
</gene>
<accession>A0A7W5BFN8</accession>
<evidence type="ECO:0000256" key="1">
    <source>
        <dbReference type="SAM" id="SignalP"/>
    </source>
</evidence>